<gene>
    <name evidence="2" type="ORF">UFOPK4098_00107</name>
    <name evidence="3" type="ORF">UFOPK4347_00307</name>
</gene>
<evidence type="ECO:0000313" key="2">
    <source>
        <dbReference type="EMBL" id="CAB5007674.1"/>
    </source>
</evidence>
<accession>A0A6J7U463</accession>
<dbReference type="EMBL" id="CAFBQU010000004">
    <property type="protein sequence ID" value="CAB5060673.1"/>
    <property type="molecule type" value="Genomic_DNA"/>
</dbReference>
<reference evidence="3" key="1">
    <citation type="submission" date="2020-05" db="EMBL/GenBank/DDBJ databases">
        <authorList>
            <person name="Chiriac C."/>
            <person name="Salcher M."/>
            <person name="Ghai R."/>
            <person name="Kavagutti S V."/>
        </authorList>
    </citation>
    <scope>NUCLEOTIDE SEQUENCE</scope>
</reference>
<proteinExistence type="predicted"/>
<organism evidence="3">
    <name type="scientific">freshwater metagenome</name>
    <dbReference type="NCBI Taxonomy" id="449393"/>
    <lineage>
        <taxon>unclassified sequences</taxon>
        <taxon>metagenomes</taxon>
        <taxon>ecological metagenomes</taxon>
    </lineage>
</organism>
<dbReference type="AlphaFoldDB" id="A0A6J7U463"/>
<feature type="region of interest" description="Disordered" evidence="1">
    <location>
        <begin position="165"/>
        <end position="200"/>
    </location>
</feature>
<evidence type="ECO:0000256" key="1">
    <source>
        <dbReference type="SAM" id="MobiDB-lite"/>
    </source>
</evidence>
<protein>
    <submittedName>
        <fullName evidence="3">Unannotated protein</fullName>
    </submittedName>
</protein>
<name>A0A6J7U463_9ZZZZ</name>
<sequence>MNRFLTKKMISSIVALTLLLGVGVLIASRDTSSTTRNAALVAGTPCKKPGQVTKVSKQSVVCAALSPKNIWYPVFQEKKWICAKLGGSRKQGGIYSVCGKNKSSKKRWFLTMPLTSKSNAGLPTTDQDAFIKLTTNPELIVETSPTTPIALAASTETTLIPATETTRASNTVSTTTVSTSTTTAPRSTTTAPTSTTGATGPNIVRVPIEVVPAIDFGPATPYPERVSVSLYKLGVGTDCSTVPYTLVTSATSARIGSQEIATFTDIPSGTYYVGIGGCDTGTVGDFDRRNITTYRVLIDASLPSQLTTPIRLSKTTRSVTASASIRGTQSAITSMTLSGGFLSDDLAGEATGSGSSTTYFFWGVPPGVYTLTMVQSPYPNRLERVTVGDRNLVTPTYEMSGMVVVPTTPILVPA</sequence>
<dbReference type="EMBL" id="CAFBPN010000002">
    <property type="protein sequence ID" value="CAB5007674.1"/>
    <property type="molecule type" value="Genomic_DNA"/>
</dbReference>
<evidence type="ECO:0000313" key="3">
    <source>
        <dbReference type="EMBL" id="CAB5060673.1"/>
    </source>
</evidence>